<accession>A0A2T0BBX0</accession>
<keyword evidence="5" id="KW-1185">Reference proteome</keyword>
<dbReference type="Gene3D" id="3.30.420.150">
    <property type="entry name" value="Exopolyphosphatase. Domain 2"/>
    <property type="match status" value="1"/>
</dbReference>
<dbReference type="EC" id="3.6.1.40" evidence="4"/>
<protein>
    <submittedName>
        <fullName evidence="4">Guanosine-5'-triphosphate,3'-diphosphate pyrophosphatase</fullName>
        <ecNumber evidence="4">3.6.1.40</ecNumber>
    </submittedName>
</protein>
<evidence type="ECO:0000259" key="3">
    <source>
        <dbReference type="Pfam" id="PF21447"/>
    </source>
</evidence>
<dbReference type="SUPFAM" id="SSF53067">
    <property type="entry name" value="Actin-like ATPase domain"/>
    <property type="match status" value="2"/>
</dbReference>
<comment type="similarity">
    <text evidence="1">Belongs to the GppA/Ppx family.</text>
</comment>
<dbReference type="InterPro" id="IPR050273">
    <property type="entry name" value="GppA/Ppx_hydrolase"/>
</dbReference>
<dbReference type="PANTHER" id="PTHR30005">
    <property type="entry name" value="EXOPOLYPHOSPHATASE"/>
    <property type="match status" value="1"/>
</dbReference>
<dbReference type="Proteomes" id="UP000239471">
    <property type="component" value="Unassembled WGS sequence"/>
</dbReference>
<evidence type="ECO:0000256" key="1">
    <source>
        <dbReference type="ARBA" id="ARBA00007125"/>
    </source>
</evidence>
<dbReference type="AlphaFoldDB" id="A0A2T0BBX0"/>
<reference evidence="4 5" key="1">
    <citation type="submission" date="2018-03" db="EMBL/GenBank/DDBJ databases">
        <title>Genome sequence of Clostridium vincentii DSM 10228.</title>
        <authorList>
            <person name="Poehlein A."/>
            <person name="Daniel R."/>
        </authorList>
    </citation>
    <scope>NUCLEOTIDE SEQUENCE [LARGE SCALE GENOMIC DNA]</scope>
    <source>
        <strain evidence="4 5">DSM 10228</strain>
    </source>
</reference>
<dbReference type="EMBL" id="PVXQ01000032">
    <property type="protein sequence ID" value="PRR81307.1"/>
    <property type="molecule type" value="Genomic_DNA"/>
</dbReference>
<dbReference type="InterPro" id="IPR043129">
    <property type="entry name" value="ATPase_NBD"/>
</dbReference>
<dbReference type="Pfam" id="PF21447">
    <property type="entry name" value="Ppx-GppA_III"/>
    <property type="match status" value="1"/>
</dbReference>
<dbReference type="Pfam" id="PF02541">
    <property type="entry name" value="Ppx-GppA"/>
    <property type="match status" value="1"/>
</dbReference>
<dbReference type="InterPro" id="IPR048950">
    <property type="entry name" value="Ppx_GppA_C"/>
</dbReference>
<dbReference type="CDD" id="cd24052">
    <property type="entry name" value="ASKHA_NBD_HpPPX-GppA-like"/>
    <property type="match status" value="1"/>
</dbReference>
<keyword evidence="4" id="KW-0378">Hydrolase</keyword>
<dbReference type="OrthoDB" id="9807195at2"/>
<evidence type="ECO:0000313" key="4">
    <source>
        <dbReference type="EMBL" id="PRR81307.1"/>
    </source>
</evidence>
<dbReference type="GO" id="GO:0008894">
    <property type="term" value="F:guanosine-5'-triphosphate,3'-diphosphate diphosphatase activity"/>
    <property type="evidence" value="ECO:0007669"/>
    <property type="project" value="UniProtKB-EC"/>
</dbReference>
<dbReference type="Gene3D" id="3.30.420.40">
    <property type="match status" value="1"/>
</dbReference>
<dbReference type="InterPro" id="IPR003695">
    <property type="entry name" value="Ppx_GppA_N"/>
</dbReference>
<feature type="domain" description="Ppx/GppA phosphatase C-terminal" evidence="3">
    <location>
        <begin position="315"/>
        <end position="474"/>
    </location>
</feature>
<proteinExistence type="inferred from homology"/>
<dbReference type="PANTHER" id="PTHR30005:SF0">
    <property type="entry name" value="RETROGRADE REGULATION PROTEIN 2"/>
    <property type="match status" value="1"/>
</dbReference>
<dbReference type="SUPFAM" id="SSF109604">
    <property type="entry name" value="HD-domain/PDEase-like"/>
    <property type="match status" value="1"/>
</dbReference>
<sequence>MNRVGVIVIGSNSVRFMLTEVEEGGYFRIIDELSSSVRLCSDLINGDEISSDRIQDILSTLRSFKSLYSVSGAKKVITVATESFRLSSNKDIVVKLIKEELDIDVTILSDEEEIYYTYLGVKNSMYFTNALIVDIAGSSTHVAWILDGKIKDSFTLPIGSVNLSYKYNLNDGILTEDLSAALSCIDDELQKLSSLCGRKFEAIIGIGGTVRALTKMDRRKKKYPLDVTHQYTTTDLDIHDMYNLVKSKNLIQRKRLEGLSPDRPDIIVGGAAIFQGIINYLGVQDVIVSGRGLKEGLMFEYITENYEPISDILDYSLNGLGRNLNINRDHADHVFGIITKLFEALKPLHKLGDKYNNVIKTASILHDCGISIDYYNHHRHSFYIILNSYINGLTHKELLMSAAISASHRNNSYHLPLPSFCSMINKLDIKVIDEIGVLLKISEGLDRSLEGAVNDLQVSITVDSVIITVFSDTDLYLEIKEALRATRNFKDIYNKDLIIEKG</sequence>
<comment type="caution">
    <text evidence="4">The sequence shown here is derived from an EMBL/GenBank/DDBJ whole genome shotgun (WGS) entry which is preliminary data.</text>
</comment>
<gene>
    <name evidence="4" type="primary">gppA</name>
    <name evidence="4" type="ORF">CLVI_26260</name>
</gene>
<dbReference type="RefSeq" id="WP_106060545.1">
    <property type="nucleotide sequence ID" value="NZ_PVXQ01000032.1"/>
</dbReference>
<evidence type="ECO:0000259" key="2">
    <source>
        <dbReference type="Pfam" id="PF02541"/>
    </source>
</evidence>
<evidence type="ECO:0000313" key="5">
    <source>
        <dbReference type="Proteomes" id="UP000239471"/>
    </source>
</evidence>
<dbReference type="GO" id="GO:0006357">
    <property type="term" value="P:regulation of transcription by RNA polymerase II"/>
    <property type="evidence" value="ECO:0007669"/>
    <property type="project" value="TreeGrafter"/>
</dbReference>
<feature type="domain" description="Ppx/GppA phosphatase N-terminal" evidence="2">
    <location>
        <begin position="23"/>
        <end position="301"/>
    </location>
</feature>
<organism evidence="4 5">
    <name type="scientific">Clostridium vincentii</name>
    <dbReference type="NCBI Taxonomy" id="52704"/>
    <lineage>
        <taxon>Bacteria</taxon>
        <taxon>Bacillati</taxon>
        <taxon>Bacillota</taxon>
        <taxon>Clostridia</taxon>
        <taxon>Eubacteriales</taxon>
        <taxon>Clostridiaceae</taxon>
        <taxon>Clostridium</taxon>
    </lineage>
</organism>
<name>A0A2T0BBX0_9CLOT</name>
<dbReference type="Gene3D" id="1.10.3210.10">
    <property type="entry name" value="Hypothetical protein af1432"/>
    <property type="match status" value="1"/>
</dbReference>